<dbReference type="AlphaFoldDB" id="A0AA92X8S0"/>
<organism evidence="1 2">
    <name type="scientific">Serratia inhibens</name>
    <dbReference type="NCBI Taxonomy" id="2338073"/>
    <lineage>
        <taxon>Bacteria</taxon>
        <taxon>Pseudomonadati</taxon>
        <taxon>Pseudomonadota</taxon>
        <taxon>Gammaproteobacteria</taxon>
        <taxon>Enterobacterales</taxon>
        <taxon>Yersiniaceae</taxon>
        <taxon>Serratia</taxon>
    </lineage>
</organism>
<comment type="caution">
    <text evidence="1">The sequence shown here is derived from an EMBL/GenBank/DDBJ whole genome shotgun (WGS) entry which is preliminary data.</text>
</comment>
<dbReference type="EMBL" id="QYYG01000002">
    <property type="protein sequence ID" value="RJF55848.1"/>
    <property type="molecule type" value="Genomic_DNA"/>
</dbReference>
<sequence>MRIITQETSLATKFAHAIAGKVAELSLLNNQKLIYRYKKNIYSYLSTFACRMHSHTLAKLL</sequence>
<proteinExistence type="predicted"/>
<keyword evidence="2" id="KW-1185">Reference proteome</keyword>
<name>A0AA92X8S0_9GAMM</name>
<dbReference type="Proteomes" id="UP000284338">
    <property type="component" value="Unassembled WGS sequence"/>
</dbReference>
<evidence type="ECO:0000313" key="1">
    <source>
        <dbReference type="EMBL" id="RJF55848.1"/>
    </source>
</evidence>
<accession>A0AA92X8S0</accession>
<gene>
    <name evidence="1" type="ORF">D4100_09535</name>
</gene>
<protein>
    <submittedName>
        <fullName evidence="1">Uncharacterized protein</fullName>
    </submittedName>
</protein>
<evidence type="ECO:0000313" key="2">
    <source>
        <dbReference type="Proteomes" id="UP000284338"/>
    </source>
</evidence>
<reference evidence="1 2" key="1">
    <citation type="submission" date="2018-09" db="EMBL/GenBank/DDBJ databases">
        <title>Draft genome of a novel serratia sp. strain with antifungal activity.</title>
        <authorList>
            <person name="Dichmann S.I."/>
            <person name="Park B.P."/>
            <person name="Pathiraja D."/>
            <person name="Choi I.-G."/>
            <person name="Stougaard P."/>
            <person name="Hennessy R.C."/>
        </authorList>
    </citation>
    <scope>NUCLEOTIDE SEQUENCE [LARGE SCALE GENOMIC DNA]</scope>
    <source>
        <strain evidence="1 2">S40</strain>
    </source>
</reference>